<dbReference type="SUPFAM" id="SSF52540">
    <property type="entry name" value="P-loop containing nucleoside triphosphate hydrolases"/>
    <property type="match status" value="1"/>
</dbReference>
<dbReference type="Pfam" id="PF13479">
    <property type="entry name" value="AAA_24"/>
    <property type="match status" value="1"/>
</dbReference>
<protein>
    <submittedName>
        <fullName evidence="1">Phage nucleotide-binding protein</fullName>
    </submittedName>
</protein>
<dbReference type="InterPro" id="IPR027417">
    <property type="entry name" value="P-loop_NTPase"/>
</dbReference>
<name>A0A1X7KI26_9BACT</name>
<evidence type="ECO:0000313" key="2">
    <source>
        <dbReference type="Proteomes" id="UP000193355"/>
    </source>
</evidence>
<dbReference type="Proteomes" id="UP000193355">
    <property type="component" value="Unassembled WGS sequence"/>
</dbReference>
<reference evidence="2" key="1">
    <citation type="submission" date="2017-04" db="EMBL/GenBank/DDBJ databases">
        <authorList>
            <person name="Varghese N."/>
            <person name="Submissions S."/>
        </authorList>
    </citation>
    <scope>NUCLEOTIDE SEQUENCE [LARGE SCALE GENOMIC DNA]</scope>
    <source>
        <strain evidence="2">USBA 82</strain>
    </source>
</reference>
<gene>
    <name evidence="1" type="ORF">SAMN06275492_12838</name>
</gene>
<dbReference type="EMBL" id="FXBB01000028">
    <property type="protein sequence ID" value="SMG40879.1"/>
    <property type="molecule type" value="Genomic_DNA"/>
</dbReference>
<accession>A0A1X7KI26</accession>
<proteinExistence type="predicted"/>
<evidence type="ECO:0000313" key="1">
    <source>
        <dbReference type="EMBL" id="SMG40879.1"/>
    </source>
</evidence>
<dbReference type="STRING" id="561720.SAMN06275492_12838"/>
<dbReference type="NCBIfam" id="TIGR01618">
    <property type="entry name" value="phage_P_loop"/>
    <property type="match status" value="1"/>
</dbReference>
<dbReference type="InterPro" id="IPR006505">
    <property type="entry name" value="Phage_nucleotide-bp"/>
</dbReference>
<keyword evidence="2" id="KW-1185">Reference proteome</keyword>
<dbReference type="AlphaFoldDB" id="A0A1X7KI26"/>
<organism evidence="1 2">
    <name type="scientific">Dethiosulfovibrio salsuginis</name>
    <dbReference type="NCBI Taxonomy" id="561720"/>
    <lineage>
        <taxon>Bacteria</taxon>
        <taxon>Thermotogati</taxon>
        <taxon>Synergistota</taxon>
        <taxon>Synergistia</taxon>
        <taxon>Synergistales</taxon>
        <taxon>Dethiosulfovibrionaceae</taxon>
        <taxon>Dethiosulfovibrio</taxon>
    </lineage>
</organism>
<sequence length="216" mass="24153">MQILKAKDIKADKQTLFVYAPPGFGKTTLLGGLPGSTLIVDVDQGTSVLQGNANVDIVRLEPSLRDLPELLSMLEKKNDYDNVCIDSLSELERAMLTAYGRDGKNDGAPEMGHYLKVQYKLADYCRRFRALSGNTVFTAWEELREFVAPSGEKYTQARPLLGGKIVDLICGLCDVVGRVVISQKDRERYIQLEGSSTVVAKDRLQKRRFCKFEELV</sequence>
<dbReference type="RefSeq" id="WP_085545194.1">
    <property type="nucleotide sequence ID" value="NZ_FXBB01000028.1"/>
</dbReference>